<dbReference type="Pfam" id="PF19278">
    <property type="entry name" value="Hydant_A_C"/>
    <property type="match status" value="1"/>
</dbReference>
<keyword evidence="5" id="KW-1185">Reference proteome</keyword>
<dbReference type="InterPro" id="IPR049517">
    <property type="entry name" value="ACX-like_C"/>
</dbReference>
<dbReference type="GO" id="GO:0006749">
    <property type="term" value="P:glutathione metabolic process"/>
    <property type="evidence" value="ECO:0007669"/>
    <property type="project" value="TreeGrafter"/>
</dbReference>
<feature type="domain" description="Acetophenone carboxylase-like C-terminal" evidence="3">
    <location>
        <begin position="514"/>
        <end position="677"/>
    </location>
</feature>
<accession>A0A3M0MDP6</accession>
<dbReference type="OrthoDB" id="9759608at2"/>
<dbReference type="EMBL" id="QOKZ01000003">
    <property type="protein sequence ID" value="RMC35709.1"/>
    <property type="molecule type" value="Genomic_DNA"/>
</dbReference>
<dbReference type="GO" id="GO:0005829">
    <property type="term" value="C:cytosol"/>
    <property type="evidence" value="ECO:0007669"/>
    <property type="project" value="TreeGrafter"/>
</dbReference>
<dbReference type="Proteomes" id="UP000273516">
    <property type="component" value="Unassembled WGS sequence"/>
</dbReference>
<dbReference type="InterPro" id="IPR002821">
    <property type="entry name" value="Hydantoinase_A"/>
</dbReference>
<gene>
    <name evidence="4" type="ORF">C9E81_10915</name>
</gene>
<comment type="caution">
    <text evidence="4">The sequence shown here is derived from an EMBL/GenBank/DDBJ whole genome shotgun (WGS) entry which is preliminary data.</text>
</comment>
<proteinExistence type="predicted"/>
<evidence type="ECO:0000259" key="2">
    <source>
        <dbReference type="Pfam" id="PF05378"/>
    </source>
</evidence>
<dbReference type="InterPro" id="IPR008040">
    <property type="entry name" value="Hydant_A_N"/>
</dbReference>
<dbReference type="Pfam" id="PF05378">
    <property type="entry name" value="Hydant_A_N"/>
    <property type="match status" value="1"/>
</dbReference>
<feature type="domain" description="Hydantoinase/oxoprolinase N-terminal" evidence="2">
    <location>
        <begin position="7"/>
        <end position="183"/>
    </location>
</feature>
<organism evidence="4 5">
    <name type="scientific">Paracoccus alkanivorans</name>
    <dbReference type="NCBI Taxonomy" id="2116655"/>
    <lineage>
        <taxon>Bacteria</taxon>
        <taxon>Pseudomonadati</taxon>
        <taxon>Pseudomonadota</taxon>
        <taxon>Alphaproteobacteria</taxon>
        <taxon>Rhodobacterales</taxon>
        <taxon>Paracoccaceae</taxon>
        <taxon>Paracoccus</taxon>
    </lineage>
</organism>
<dbReference type="InterPro" id="IPR045079">
    <property type="entry name" value="Oxoprolinase-like"/>
</dbReference>
<dbReference type="Pfam" id="PF01968">
    <property type="entry name" value="Hydantoinase_A"/>
    <property type="match status" value="1"/>
</dbReference>
<dbReference type="GO" id="GO:0017168">
    <property type="term" value="F:5-oxoprolinase (ATP-hydrolyzing) activity"/>
    <property type="evidence" value="ECO:0007669"/>
    <property type="project" value="TreeGrafter"/>
</dbReference>
<reference evidence="4 5" key="1">
    <citation type="submission" date="2018-07" db="EMBL/GenBank/DDBJ databases">
        <authorList>
            <person name="Zhang Y."/>
            <person name="Wang L."/>
            <person name="Ma S."/>
        </authorList>
    </citation>
    <scope>NUCLEOTIDE SEQUENCE [LARGE SCALE GENOMIC DNA]</scope>
    <source>
        <strain evidence="4 5">4-2</strain>
    </source>
</reference>
<dbReference type="RefSeq" id="WP_122112333.1">
    <property type="nucleotide sequence ID" value="NZ_QOKZ01000003.1"/>
</dbReference>
<evidence type="ECO:0000313" key="5">
    <source>
        <dbReference type="Proteomes" id="UP000273516"/>
    </source>
</evidence>
<protein>
    <submittedName>
        <fullName evidence="4">Hydantoinase/oxoprolinase family protein</fullName>
    </submittedName>
</protein>
<evidence type="ECO:0000313" key="4">
    <source>
        <dbReference type="EMBL" id="RMC35709.1"/>
    </source>
</evidence>
<evidence type="ECO:0000259" key="1">
    <source>
        <dbReference type="Pfam" id="PF01968"/>
    </source>
</evidence>
<feature type="domain" description="Hydantoinase A/oxoprolinase" evidence="1">
    <location>
        <begin position="204"/>
        <end position="497"/>
    </location>
</feature>
<dbReference type="PANTHER" id="PTHR11365:SF23">
    <property type="entry name" value="HYPOTHETICAL 5-OXOPROLINASE (EUROFUNG)-RELATED"/>
    <property type="match status" value="1"/>
</dbReference>
<name>A0A3M0MDP6_9RHOB</name>
<dbReference type="PANTHER" id="PTHR11365">
    <property type="entry name" value="5-OXOPROLINASE RELATED"/>
    <property type="match status" value="1"/>
</dbReference>
<sequence length="707" mass="76083">MTSITTRLGVDIGGTFTDIVLEIGATRYSTKVLTTYAAPEDAIVEGMHRVCAKAQIAPAQIGQIIHGTTLATNALIERRGAKTALITTRGFRDVIEMRTESRFEQYDLNLVLPEPLLPRNRRHVVTERLDAAGNILIPLDDSEVEALAEELKAGEYQSIAVGLLHSYVNGVHERRIAEILSERLPGAMISLSSEVSPQMREYERFNTTIANAYIKPLMKSYLGRLAERLRKEGADCPVFLMHSGGGIMDIETAAEFPVRLVESGPAGGAVFAADIAARHGIDKVLSFDMGGTTAKICLIKNQAPKTARVFEVARTYRFKKGSGMPISIPVIDMVEIGAGGGSLAHVDSMDQIRVGPESAGSEPGPACYGRGGTRPAVTDADLVLGKLDPANFAAGTIPLYPERSEAALSGELGSRLSMPVIEAAWGLAEVVDENMANAARVHAVENGEDISEYTMIAFGGAAPLHAGRLCEKLGIRRCLVPQGAGVGSAIGFLRAPFSFEANRSVFMKISHFDAEAVTALFDEMEGEAMRFVQSCDAEAEIRTEHRIYMRYSGQGWEIPIVLNQKDVTRPEAGNYLSLFEEEYTKLFGRPVEGLEAEITVWSVNAFTEPAPSEPVAGMEEKGAAQISGCRSLFDAALGEMTEAAVIRRDGLAAGERVEGPAVVIEDETTLVLPASRELVAQPDGCLDIRVKSSAAVSRVSERESANV</sequence>
<evidence type="ECO:0000259" key="3">
    <source>
        <dbReference type="Pfam" id="PF19278"/>
    </source>
</evidence>
<dbReference type="AlphaFoldDB" id="A0A3M0MDP6"/>